<evidence type="ECO:0000256" key="1">
    <source>
        <dbReference type="SAM" id="MobiDB-lite"/>
    </source>
</evidence>
<name>A0ABP8F5I7_9MYCO</name>
<organism evidence="3 4">
    <name type="scientific">Mycobacterium paraffinicum</name>
    <dbReference type="NCBI Taxonomy" id="53378"/>
    <lineage>
        <taxon>Bacteria</taxon>
        <taxon>Bacillati</taxon>
        <taxon>Actinomycetota</taxon>
        <taxon>Actinomycetes</taxon>
        <taxon>Mycobacteriales</taxon>
        <taxon>Mycobacteriaceae</taxon>
        <taxon>Mycobacterium</taxon>
    </lineage>
</organism>
<keyword evidence="2" id="KW-1133">Transmembrane helix</keyword>
<feature type="transmembrane region" description="Helical" evidence="2">
    <location>
        <begin position="109"/>
        <end position="135"/>
    </location>
</feature>
<proteinExistence type="predicted"/>
<evidence type="ECO:0008006" key="5">
    <source>
        <dbReference type="Google" id="ProtNLM"/>
    </source>
</evidence>
<feature type="transmembrane region" description="Helical" evidence="2">
    <location>
        <begin position="81"/>
        <end position="103"/>
    </location>
</feature>
<accession>A0ABP8F5I7</accession>
<sequence length="144" mass="14883">MTNPPPGPPPPDGWRPPGWPPPGYPYDMNRPYPGWQPPPSKPSGGEIFGAAIAGMALYAGINTVVGPLVLFGLANAVAPRIAFAAGAVMLGLIAFAGGGALLFVKKSGWARGIGMGLMIGWALTSIFTVGICTGLNPMLYHITR</sequence>
<comment type="caution">
    <text evidence="3">The sequence shown here is derived from an EMBL/GenBank/DDBJ whole genome shotgun (WGS) entry which is preliminary data.</text>
</comment>
<feature type="transmembrane region" description="Helical" evidence="2">
    <location>
        <begin position="47"/>
        <end position="74"/>
    </location>
</feature>
<keyword evidence="2" id="KW-0812">Transmembrane</keyword>
<evidence type="ECO:0000313" key="3">
    <source>
        <dbReference type="EMBL" id="GAA4295575.1"/>
    </source>
</evidence>
<keyword evidence="2" id="KW-0472">Membrane</keyword>
<gene>
    <name evidence="3" type="ORF">GCM10023161_46130</name>
</gene>
<protein>
    <recommendedName>
        <fullName evidence="5">DUF4190 domain-containing protein</fullName>
    </recommendedName>
</protein>
<dbReference type="EMBL" id="BAABGF010000052">
    <property type="protein sequence ID" value="GAA4295575.1"/>
    <property type="molecule type" value="Genomic_DNA"/>
</dbReference>
<dbReference type="RefSeq" id="WP_264043454.1">
    <property type="nucleotide sequence ID" value="NZ_BAABGF010000052.1"/>
</dbReference>
<feature type="region of interest" description="Disordered" evidence="1">
    <location>
        <begin position="1"/>
        <end position="20"/>
    </location>
</feature>
<dbReference type="Proteomes" id="UP001501417">
    <property type="component" value="Unassembled WGS sequence"/>
</dbReference>
<evidence type="ECO:0000256" key="2">
    <source>
        <dbReference type="SAM" id="Phobius"/>
    </source>
</evidence>
<evidence type="ECO:0000313" key="4">
    <source>
        <dbReference type="Proteomes" id="UP001501417"/>
    </source>
</evidence>
<reference evidence="4" key="1">
    <citation type="journal article" date="2019" name="Int. J. Syst. Evol. Microbiol.">
        <title>The Global Catalogue of Microorganisms (GCM) 10K type strain sequencing project: providing services to taxonomists for standard genome sequencing and annotation.</title>
        <authorList>
            <consortium name="The Broad Institute Genomics Platform"/>
            <consortium name="The Broad Institute Genome Sequencing Center for Infectious Disease"/>
            <person name="Wu L."/>
            <person name="Ma J."/>
        </authorList>
    </citation>
    <scope>NUCLEOTIDE SEQUENCE [LARGE SCALE GENOMIC DNA]</scope>
    <source>
        <strain evidence="4">JCM 17782</strain>
    </source>
</reference>
<keyword evidence="4" id="KW-1185">Reference proteome</keyword>